<protein>
    <submittedName>
        <fullName evidence="1">Uncharacterized protein</fullName>
    </submittedName>
</protein>
<gene>
    <name evidence="1" type="ORF">HSBAA_32340</name>
</gene>
<reference evidence="1 2" key="1">
    <citation type="journal article" date="2019" name="Microbiol. Resour. Announc.">
        <title>Complete Genome Sequence of Halomonas sulfidaeris Strain Esulfide1 Isolated from a Metal Sulfide Rock at a Depth of 2,200 Meters, Obtained Using Nanopore Sequencing.</title>
        <authorList>
            <person name="Saito M."/>
            <person name="Nishigata A."/>
            <person name="Galipon J."/>
            <person name="Arakawa K."/>
        </authorList>
    </citation>
    <scope>NUCLEOTIDE SEQUENCE [LARGE SCALE GENOMIC DNA]</scope>
    <source>
        <strain evidence="1 2">ATCC BAA-803</strain>
    </source>
</reference>
<dbReference type="Proteomes" id="UP000320231">
    <property type="component" value="Chromosome"/>
</dbReference>
<proteinExistence type="predicted"/>
<dbReference type="AlphaFoldDB" id="A0A455UCA1"/>
<name>A0A455UCA1_9GAMM</name>
<accession>A0A455UCA1</accession>
<organism evidence="1 2">
    <name type="scientific">Vreelandella sulfidaeris</name>
    <dbReference type="NCBI Taxonomy" id="115553"/>
    <lineage>
        <taxon>Bacteria</taxon>
        <taxon>Pseudomonadati</taxon>
        <taxon>Pseudomonadota</taxon>
        <taxon>Gammaproteobacteria</taxon>
        <taxon>Oceanospirillales</taxon>
        <taxon>Halomonadaceae</taxon>
        <taxon>Vreelandella</taxon>
    </lineage>
</organism>
<dbReference type="KEGG" id="hsr:HSBAA_32340"/>
<evidence type="ECO:0000313" key="1">
    <source>
        <dbReference type="EMBL" id="BBI61928.1"/>
    </source>
</evidence>
<dbReference type="EMBL" id="AP019514">
    <property type="protein sequence ID" value="BBI61928.1"/>
    <property type="molecule type" value="Genomic_DNA"/>
</dbReference>
<evidence type="ECO:0000313" key="2">
    <source>
        <dbReference type="Proteomes" id="UP000320231"/>
    </source>
</evidence>
<sequence length="51" mass="5783">MRQQEEQWAISVPNLAIDGELRDYPLTLQAAFDANSDLELDIEEMLFTQGG</sequence>